<gene>
    <name evidence="1" type="ORF">PLUTO_00650</name>
</gene>
<evidence type="ECO:0000313" key="1">
    <source>
        <dbReference type="EMBL" id="USN16381.1"/>
    </source>
</evidence>
<protein>
    <submittedName>
        <fullName evidence="1">Uncharacterized protein</fullName>
    </submittedName>
</protein>
<evidence type="ECO:0000313" key="2">
    <source>
        <dbReference type="Proteomes" id="UP001056883"/>
    </source>
</evidence>
<dbReference type="EMBL" id="ON529861">
    <property type="protein sequence ID" value="USN16381.1"/>
    <property type="molecule type" value="Genomic_DNA"/>
</dbReference>
<sequence length="104" mass="11333">MAALDALPLNGPWQWRCIQMNGIRPSVWVLKDKDGNNVIEETKGIELVKRDAYVRAIGRAPELVAALHVNMALLENIASIYGDVSGALGEAISNTQRLIKGLIP</sequence>
<keyword evidence="2" id="KW-1185">Reference proteome</keyword>
<accession>A0A9E7MT37</accession>
<reference evidence="1" key="1">
    <citation type="submission" date="2022-05" db="EMBL/GenBank/DDBJ databases">
        <authorList>
            <person name="Friedrich I."/>
            <person name="Poehlein A."/>
            <person name="Schneider D."/>
            <person name="Hertel R."/>
            <person name="Daniel R."/>
        </authorList>
    </citation>
    <scope>NUCLEOTIDE SEQUENCE</scope>
</reference>
<dbReference type="Proteomes" id="UP001056883">
    <property type="component" value="Segment"/>
</dbReference>
<proteinExistence type="predicted"/>
<name>A0A9E7MT37_9CAUD</name>
<organism evidence="1 2">
    <name type="scientific">Luteibacter phage vB_LflM-Pluto</name>
    <dbReference type="NCBI Taxonomy" id="2948611"/>
    <lineage>
        <taxon>Viruses</taxon>
        <taxon>Duplodnaviria</taxon>
        <taxon>Heunggongvirae</taxon>
        <taxon>Uroviricota</taxon>
        <taxon>Caudoviricetes</taxon>
        <taxon>Lindbergviridae</taxon>
        <taxon>Plutovirus</taxon>
        <taxon>Plutovirus pluto</taxon>
    </lineage>
</organism>